<name>A0A1J1J9N4_9DIPT</name>
<organism evidence="1 2">
    <name type="scientific">Clunio marinus</name>
    <dbReference type="NCBI Taxonomy" id="568069"/>
    <lineage>
        <taxon>Eukaryota</taxon>
        <taxon>Metazoa</taxon>
        <taxon>Ecdysozoa</taxon>
        <taxon>Arthropoda</taxon>
        <taxon>Hexapoda</taxon>
        <taxon>Insecta</taxon>
        <taxon>Pterygota</taxon>
        <taxon>Neoptera</taxon>
        <taxon>Endopterygota</taxon>
        <taxon>Diptera</taxon>
        <taxon>Nematocera</taxon>
        <taxon>Chironomoidea</taxon>
        <taxon>Chironomidae</taxon>
        <taxon>Clunio</taxon>
    </lineage>
</organism>
<dbReference type="EMBL" id="CVRI01000075">
    <property type="protein sequence ID" value="CRL08588.1"/>
    <property type="molecule type" value="Genomic_DNA"/>
</dbReference>
<sequence length="79" mass="9239">MLRDENLRPHQSLTISLSPYTLRERIQTARHKSGLSGTVIWFSTVNRSGIRTSKYQISIRIRKEKGSLNNITNLRLENW</sequence>
<evidence type="ECO:0000313" key="1">
    <source>
        <dbReference type="EMBL" id="CRL08588.1"/>
    </source>
</evidence>
<evidence type="ECO:0000313" key="2">
    <source>
        <dbReference type="Proteomes" id="UP000183832"/>
    </source>
</evidence>
<dbReference type="Proteomes" id="UP000183832">
    <property type="component" value="Unassembled WGS sequence"/>
</dbReference>
<protein>
    <submittedName>
        <fullName evidence="1">CLUMA_CG021452, isoform A</fullName>
    </submittedName>
</protein>
<proteinExistence type="predicted"/>
<dbReference type="AlphaFoldDB" id="A0A1J1J9N4"/>
<keyword evidence="2" id="KW-1185">Reference proteome</keyword>
<gene>
    <name evidence="1" type="ORF">CLUMA_CG021452</name>
</gene>
<reference evidence="1 2" key="1">
    <citation type="submission" date="2015-04" db="EMBL/GenBank/DDBJ databases">
        <authorList>
            <person name="Syromyatnikov M.Y."/>
            <person name="Popov V.N."/>
        </authorList>
    </citation>
    <scope>NUCLEOTIDE SEQUENCE [LARGE SCALE GENOMIC DNA]</scope>
</reference>
<accession>A0A1J1J9N4</accession>